<dbReference type="SUPFAM" id="SSF51735">
    <property type="entry name" value="NAD(P)-binding Rossmann-fold domains"/>
    <property type="match status" value="1"/>
</dbReference>
<dbReference type="Gene3D" id="3.90.180.10">
    <property type="entry name" value="Medium-chain alcohol dehydrogenases, catalytic domain"/>
    <property type="match status" value="1"/>
</dbReference>
<dbReference type="PANTHER" id="PTHR43677">
    <property type="entry name" value="SHORT-CHAIN DEHYDROGENASE/REDUCTASE"/>
    <property type="match status" value="1"/>
</dbReference>
<keyword evidence="3" id="KW-1185">Reference proteome</keyword>
<dbReference type="CDD" id="cd08241">
    <property type="entry name" value="QOR1"/>
    <property type="match status" value="1"/>
</dbReference>
<dbReference type="InterPro" id="IPR013149">
    <property type="entry name" value="ADH-like_C"/>
</dbReference>
<proteinExistence type="predicted"/>
<evidence type="ECO:0000259" key="1">
    <source>
        <dbReference type="SMART" id="SM00829"/>
    </source>
</evidence>
<dbReference type="OrthoDB" id="4190732at2"/>
<protein>
    <submittedName>
        <fullName evidence="2">2-haloacrylate reductase</fullName>
        <ecNumber evidence="2">1.3.1.103</ecNumber>
    </submittedName>
</protein>
<dbReference type="InterPro" id="IPR036291">
    <property type="entry name" value="NAD(P)-bd_dom_sf"/>
</dbReference>
<dbReference type="Pfam" id="PF00107">
    <property type="entry name" value="ADH_zinc_N"/>
    <property type="match status" value="1"/>
</dbReference>
<dbReference type="AlphaFoldDB" id="A0A418SKS3"/>
<sequence>MKALRCNAAETAPALEEMNVPVPAAGEILLEIEACALNFADLLMLKGTYQDTPPLPFTPGMEAAGRISAVGEGVALHPGQRVAVFGGAGGLAEMGVFAASRAVPLPDDMPSDIAAAMQVAYGTSHIALTHRARLQPGETLVVLGATGGVGTTATEIGRILGAKVIGVAAGADKKDAVLAAGAHHFLDSETCDLRTEIKALGGADVVYDPVGGDLFKAAFRACNPEARIVLIGFASGTLPEFRPNHMLVKNIDILGFYWSPYFTLRPELARDSLATLMDWYRAGRIHPRISHHFPLDRAMEGFETLRRRQATGKVVITM</sequence>
<dbReference type="InterPro" id="IPR013154">
    <property type="entry name" value="ADH-like_N"/>
</dbReference>
<evidence type="ECO:0000313" key="3">
    <source>
        <dbReference type="Proteomes" id="UP000283786"/>
    </source>
</evidence>
<dbReference type="EMBL" id="CP060436">
    <property type="protein sequence ID" value="QPM90981.1"/>
    <property type="molecule type" value="Genomic_DNA"/>
</dbReference>
<reference evidence="2 3" key="1">
    <citation type="submission" date="2020-08" db="EMBL/GenBank/DDBJ databases">
        <title>Genome sequence of Rhodobacteraceae bacterium Lw-13e.</title>
        <authorList>
            <person name="Poehlein A."/>
            <person name="Wolter L."/>
            <person name="Daniel R."/>
            <person name="Brinkhoff T."/>
        </authorList>
    </citation>
    <scope>NUCLEOTIDE SEQUENCE [LARGE SCALE GENOMIC DNA]</scope>
    <source>
        <strain evidence="2 3">Lw-13e</strain>
    </source>
</reference>
<dbReference type="RefSeq" id="WP_119837668.1">
    <property type="nucleotide sequence ID" value="NZ_CP060436.1"/>
</dbReference>
<dbReference type="SMART" id="SM00829">
    <property type="entry name" value="PKS_ER"/>
    <property type="match status" value="1"/>
</dbReference>
<dbReference type="InterPro" id="IPR051397">
    <property type="entry name" value="Zn-ADH-like_protein"/>
</dbReference>
<dbReference type="SUPFAM" id="SSF50129">
    <property type="entry name" value="GroES-like"/>
    <property type="match status" value="1"/>
</dbReference>
<dbReference type="EC" id="1.3.1.103" evidence="2"/>
<dbReference type="Pfam" id="PF08240">
    <property type="entry name" value="ADH_N"/>
    <property type="match status" value="1"/>
</dbReference>
<gene>
    <name evidence="2" type="ORF">PSAL_022240</name>
</gene>
<keyword evidence="2" id="KW-0560">Oxidoreductase</keyword>
<dbReference type="InterPro" id="IPR011032">
    <property type="entry name" value="GroES-like_sf"/>
</dbReference>
<name>A0A418SKS3_9RHOB</name>
<dbReference type="GO" id="GO:0102523">
    <property type="term" value="F:2-chloroacrylate reductase activity"/>
    <property type="evidence" value="ECO:0007669"/>
    <property type="project" value="UniProtKB-EC"/>
</dbReference>
<accession>A0A418SKS3</accession>
<dbReference type="InterPro" id="IPR020843">
    <property type="entry name" value="ER"/>
</dbReference>
<dbReference type="Gene3D" id="3.40.50.720">
    <property type="entry name" value="NAD(P)-binding Rossmann-like Domain"/>
    <property type="match status" value="1"/>
</dbReference>
<dbReference type="Proteomes" id="UP000283786">
    <property type="component" value="Chromosome"/>
</dbReference>
<dbReference type="PANTHER" id="PTHR43677:SF4">
    <property type="entry name" value="QUINONE OXIDOREDUCTASE-LIKE PROTEIN 2"/>
    <property type="match status" value="1"/>
</dbReference>
<evidence type="ECO:0000313" key="2">
    <source>
        <dbReference type="EMBL" id="QPM90981.1"/>
    </source>
</evidence>
<organism evidence="2 3">
    <name type="scientific">Pseudooceanicola algae</name>
    <dbReference type="NCBI Taxonomy" id="1537215"/>
    <lineage>
        <taxon>Bacteria</taxon>
        <taxon>Pseudomonadati</taxon>
        <taxon>Pseudomonadota</taxon>
        <taxon>Alphaproteobacteria</taxon>
        <taxon>Rhodobacterales</taxon>
        <taxon>Paracoccaceae</taxon>
        <taxon>Pseudooceanicola</taxon>
    </lineage>
</organism>
<dbReference type="KEGG" id="palw:PSAL_022240"/>
<feature type="domain" description="Enoyl reductase (ER)" evidence="1">
    <location>
        <begin position="10"/>
        <end position="316"/>
    </location>
</feature>